<evidence type="ECO:0000313" key="1">
    <source>
        <dbReference type="EMBL" id="GIG42986.1"/>
    </source>
</evidence>
<gene>
    <name evidence="1" type="ORF">Dsi01nite_010270</name>
</gene>
<dbReference type="AlphaFoldDB" id="A0A919U980"/>
<evidence type="ECO:0000313" key="2">
    <source>
        <dbReference type="Proteomes" id="UP000660611"/>
    </source>
</evidence>
<protein>
    <submittedName>
        <fullName evidence="1">Uncharacterized protein</fullName>
    </submittedName>
</protein>
<keyword evidence="2" id="KW-1185">Reference proteome</keyword>
<proteinExistence type="predicted"/>
<organism evidence="1 2">
    <name type="scientific">Dactylosporangium siamense</name>
    <dbReference type="NCBI Taxonomy" id="685454"/>
    <lineage>
        <taxon>Bacteria</taxon>
        <taxon>Bacillati</taxon>
        <taxon>Actinomycetota</taxon>
        <taxon>Actinomycetes</taxon>
        <taxon>Micromonosporales</taxon>
        <taxon>Micromonosporaceae</taxon>
        <taxon>Dactylosporangium</taxon>
    </lineage>
</organism>
<dbReference type="RefSeq" id="WP_203844867.1">
    <property type="nucleotide sequence ID" value="NZ_BAAAVW010000002.1"/>
</dbReference>
<accession>A0A919U980</accession>
<name>A0A919U980_9ACTN</name>
<reference evidence="1" key="1">
    <citation type="submission" date="2021-01" db="EMBL/GenBank/DDBJ databases">
        <title>Whole genome shotgun sequence of Dactylosporangium siamense NBRC 106093.</title>
        <authorList>
            <person name="Komaki H."/>
            <person name="Tamura T."/>
        </authorList>
    </citation>
    <scope>NUCLEOTIDE SEQUENCE</scope>
    <source>
        <strain evidence="1">NBRC 106093</strain>
    </source>
</reference>
<dbReference type="EMBL" id="BONQ01000018">
    <property type="protein sequence ID" value="GIG42986.1"/>
    <property type="molecule type" value="Genomic_DNA"/>
</dbReference>
<comment type="caution">
    <text evidence="1">The sequence shown here is derived from an EMBL/GenBank/DDBJ whole genome shotgun (WGS) entry which is preliminary data.</text>
</comment>
<dbReference type="Proteomes" id="UP000660611">
    <property type="component" value="Unassembled WGS sequence"/>
</dbReference>
<sequence>MAALGTRKLTLSIDGDNVTPEVSSAVISSAETDSDFVSFADAAAGGGRTYTLKLTMVQDTETGSLWDQIWSHAGQDVPVTVRPHGNAAASATLPHFTGAVTITEPDGDLLGGEADASTTARFTTDVEWTFLAKPTRITA</sequence>